<feature type="compositionally biased region" description="Basic and acidic residues" evidence="5">
    <location>
        <begin position="417"/>
        <end position="432"/>
    </location>
</feature>
<dbReference type="GO" id="GO:0012505">
    <property type="term" value="C:endomembrane system"/>
    <property type="evidence" value="ECO:0007669"/>
    <property type="project" value="UniProtKB-SubCell"/>
</dbReference>
<organism evidence="8 9">
    <name type="scientific">Monosporascus ibericus</name>
    <dbReference type="NCBI Taxonomy" id="155417"/>
    <lineage>
        <taxon>Eukaryota</taxon>
        <taxon>Fungi</taxon>
        <taxon>Dikarya</taxon>
        <taxon>Ascomycota</taxon>
        <taxon>Pezizomycotina</taxon>
        <taxon>Sordariomycetes</taxon>
        <taxon>Xylariomycetidae</taxon>
        <taxon>Xylariales</taxon>
        <taxon>Xylariales incertae sedis</taxon>
        <taxon>Monosporascus</taxon>
    </lineage>
</organism>
<dbReference type="Proteomes" id="UP000293360">
    <property type="component" value="Unassembled WGS sequence"/>
</dbReference>
<reference evidence="8 9" key="1">
    <citation type="submission" date="2018-06" db="EMBL/GenBank/DDBJ databases">
        <title>Complete Genomes of Monosporascus.</title>
        <authorList>
            <person name="Robinson A.J."/>
            <person name="Natvig D.O."/>
        </authorList>
    </citation>
    <scope>NUCLEOTIDE SEQUENCE [LARGE SCALE GENOMIC DNA]</scope>
    <source>
        <strain evidence="8 9">CBS 110550</strain>
    </source>
</reference>
<dbReference type="PANTHER" id="PTHR12953:SF0">
    <property type="entry name" value="SUN DOMAIN-CONTAINING OSSIFICATION FACTOR"/>
    <property type="match status" value="1"/>
</dbReference>
<feature type="region of interest" description="Disordered" evidence="5">
    <location>
        <begin position="388"/>
        <end position="407"/>
    </location>
</feature>
<dbReference type="EMBL" id="QJNU01000068">
    <property type="protein sequence ID" value="RYP08270.1"/>
    <property type="molecule type" value="Genomic_DNA"/>
</dbReference>
<feature type="compositionally biased region" description="Polar residues" evidence="5">
    <location>
        <begin position="458"/>
        <end position="477"/>
    </location>
</feature>
<feature type="region of interest" description="Disordered" evidence="5">
    <location>
        <begin position="865"/>
        <end position="1018"/>
    </location>
</feature>
<evidence type="ECO:0000256" key="1">
    <source>
        <dbReference type="ARBA" id="ARBA00004308"/>
    </source>
</evidence>
<feature type="compositionally biased region" description="Low complexity" evidence="5">
    <location>
        <begin position="490"/>
        <end position="511"/>
    </location>
</feature>
<sequence length="1018" mass="110686">MWLSRKSLRLTPRTLALLIQLSISTSTGVLGQPESSSPPRASQDATGTRGASTTSPAVTLSGEPICESRTVNYITHTLPQQCLTSSPEPLSVPEPVSATMATDMTASTSSQVVSATKDAELDDDGDELSTGAFMSFEEWKAMMLAKVDQEAIDTKPRKKQDRRGEAQPAGEFDTLGDEGEISFDFDSYSDKISEITVGTRPASQEKDKGEQTDMAAFDEDLAIYRSKDAGKTCKERFSYSSFDAGATTLKVSQGTKNPTAILGESKDSYMLMECATPNKFFIVELSDVILVDTVVLANYEFFSSMIRRFRVSVSDRYPVKLDKWTVLGTFEARNSRNIQAFLVENPRIWARYLRIEILSHYGNEFYCPLSLLRVHGMRMLDSLRAVDPAELEAEEEPAKTLPEDVEETEETIEDLPEETHAVEPSPAEEHTIKLPQSKWMPYGDPSYFEHRFLPESTSPAMELPCSSTPPEGASPQTAGAAKPRSPRTAEQTSTVTSNTSTISPTSQPTESFTSELSKSGAATDAPERWENSSTANATESTPTPTSSLSVSLSGSANGSQTILSSDATSSTSLQSSNARTVSKNRTVAATSVKPPPPRSTASRAPSGSAPPTSRNKTTTSTTSSAAPSPTVQDSFFKTLTKRLQTLETNTTLSLQYIESQSRFLQEALAKLEKRQVAKVDLFLDKLNKTVLGELREVRTQYDQIWQSTVIALETQREQSEREIVALGERVGVLADEVVFQKRMAIAQSALLLICLVLFVFSSRGGGLATTVESYYPSQFLPSSSRLASPIFPSTPKGEKRQRQRQQEIRDSGGGEALSADEPGSSSPPAVGSFVNSRYVDMLPRSYYRQSPSQTLLEIAQRQAMPRRRWHGHGHGHAAAGPTADPAARRPSQTRAATESAALDYMGRPEQPATPTSMDIGYDSEPATTPGGNYFSTTASVNRGESGTAPGMVETMPRQPPPPSSSYSEGLARKSERQLTPQSAESDEEADYLPRPARPTVLQAGSSRVLLPALPEDPD</sequence>
<feature type="chain" id="PRO_5020983904" description="SUN domain-containing protein" evidence="6">
    <location>
        <begin position="32"/>
        <end position="1018"/>
    </location>
</feature>
<keyword evidence="3" id="KW-1133">Transmembrane helix</keyword>
<feature type="compositionally biased region" description="Low complexity" evidence="5">
    <location>
        <begin position="531"/>
        <end position="576"/>
    </location>
</feature>
<feature type="compositionally biased region" description="Polar residues" evidence="5">
    <location>
        <begin position="925"/>
        <end position="944"/>
    </location>
</feature>
<gene>
    <name evidence="8" type="ORF">DL764_002004</name>
</gene>
<feature type="compositionally biased region" description="Polar residues" evidence="5">
    <location>
        <begin position="27"/>
        <end position="58"/>
    </location>
</feature>
<feature type="region of interest" description="Disordered" evidence="5">
    <location>
        <begin position="104"/>
        <end position="126"/>
    </location>
</feature>
<evidence type="ECO:0000313" key="8">
    <source>
        <dbReference type="EMBL" id="RYP08270.1"/>
    </source>
</evidence>
<feature type="compositionally biased region" description="Basic residues" evidence="5">
    <location>
        <begin position="865"/>
        <end position="875"/>
    </location>
</feature>
<feature type="region of interest" description="Disordered" evidence="5">
    <location>
        <begin position="458"/>
        <end position="631"/>
    </location>
</feature>
<accession>A0A4Q4TRP0</accession>
<dbReference type="GO" id="GO:0016020">
    <property type="term" value="C:membrane"/>
    <property type="evidence" value="ECO:0007669"/>
    <property type="project" value="InterPro"/>
</dbReference>
<feature type="compositionally biased region" description="Low complexity" evidence="5">
    <location>
        <begin position="599"/>
        <end position="630"/>
    </location>
</feature>
<dbReference type="OrthoDB" id="266334at2759"/>
<dbReference type="STRING" id="155417.A0A4Q4TRP0"/>
<feature type="region of interest" description="Disordered" evidence="5">
    <location>
        <begin position="786"/>
        <end position="832"/>
    </location>
</feature>
<dbReference type="Gene3D" id="2.60.120.260">
    <property type="entry name" value="Galactose-binding domain-like"/>
    <property type="match status" value="1"/>
</dbReference>
<evidence type="ECO:0000256" key="4">
    <source>
        <dbReference type="ARBA" id="ARBA00023136"/>
    </source>
</evidence>
<feature type="compositionally biased region" description="Polar residues" evidence="5">
    <location>
        <begin position="577"/>
        <end position="589"/>
    </location>
</feature>
<dbReference type="AlphaFoldDB" id="A0A4Q4TRP0"/>
<protein>
    <recommendedName>
        <fullName evidence="7">SUN domain-containing protein</fullName>
    </recommendedName>
</protein>
<evidence type="ECO:0000256" key="3">
    <source>
        <dbReference type="ARBA" id="ARBA00022989"/>
    </source>
</evidence>
<evidence type="ECO:0000256" key="5">
    <source>
        <dbReference type="SAM" id="MobiDB-lite"/>
    </source>
</evidence>
<proteinExistence type="predicted"/>
<feature type="signal peptide" evidence="6">
    <location>
        <begin position="1"/>
        <end position="31"/>
    </location>
</feature>
<feature type="compositionally biased region" description="Basic and acidic residues" evidence="5">
    <location>
        <begin position="796"/>
        <end position="812"/>
    </location>
</feature>
<keyword evidence="2" id="KW-0812">Transmembrane</keyword>
<dbReference type="InterPro" id="IPR012919">
    <property type="entry name" value="SUN_dom"/>
</dbReference>
<comment type="subcellular location">
    <subcellularLocation>
        <location evidence="1">Endomembrane system</location>
    </subcellularLocation>
</comment>
<feature type="region of interest" description="Disordered" evidence="5">
    <location>
        <begin position="151"/>
        <end position="180"/>
    </location>
</feature>
<feature type="domain" description="SUN" evidence="7">
    <location>
        <begin position="214"/>
        <end position="379"/>
    </location>
</feature>
<dbReference type="InterPro" id="IPR045120">
    <property type="entry name" value="Suco/Slp1-like"/>
</dbReference>
<evidence type="ECO:0000313" key="9">
    <source>
        <dbReference type="Proteomes" id="UP000293360"/>
    </source>
</evidence>
<feature type="compositionally biased region" description="Low complexity" evidence="5">
    <location>
        <begin position="876"/>
        <end position="890"/>
    </location>
</feature>
<name>A0A4Q4TRP0_9PEZI</name>
<dbReference type="PANTHER" id="PTHR12953">
    <property type="entry name" value="MEMBRANE PROTEIN CH1 RELATED"/>
    <property type="match status" value="1"/>
</dbReference>
<dbReference type="SUPFAM" id="SSF49785">
    <property type="entry name" value="Galactose-binding domain-like"/>
    <property type="match status" value="1"/>
</dbReference>
<feature type="region of interest" description="Disordered" evidence="5">
    <location>
        <begin position="27"/>
        <end position="62"/>
    </location>
</feature>
<evidence type="ECO:0000256" key="6">
    <source>
        <dbReference type="SAM" id="SignalP"/>
    </source>
</evidence>
<evidence type="ECO:0000256" key="2">
    <source>
        <dbReference type="ARBA" id="ARBA00022692"/>
    </source>
</evidence>
<dbReference type="InterPro" id="IPR008979">
    <property type="entry name" value="Galactose-bd-like_sf"/>
</dbReference>
<dbReference type="Pfam" id="PF07738">
    <property type="entry name" value="Sad1_UNC"/>
    <property type="match status" value="1"/>
</dbReference>
<dbReference type="PROSITE" id="PS51469">
    <property type="entry name" value="SUN"/>
    <property type="match status" value="1"/>
</dbReference>
<feature type="compositionally biased region" description="Low complexity" evidence="5">
    <location>
        <begin position="104"/>
        <end position="116"/>
    </location>
</feature>
<keyword evidence="4" id="KW-0472">Membrane</keyword>
<comment type="caution">
    <text evidence="8">The sequence shown here is derived from an EMBL/GenBank/DDBJ whole genome shotgun (WGS) entry which is preliminary data.</text>
</comment>
<dbReference type="GO" id="GO:0034975">
    <property type="term" value="P:protein folding in endoplasmic reticulum"/>
    <property type="evidence" value="ECO:0007669"/>
    <property type="project" value="TreeGrafter"/>
</dbReference>
<keyword evidence="9" id="KW-1185">Reference proteome</keyword>
<dbReference type="GO" id="GO:0005737">
    <property type="term" value="C:cytoplasm"/>
    <property type="evidence" value="ECO:0007669"/>
    <property type="project" value="TreeGrafter"/>
</dbReference>
<feature type="region of interest" description="Disordered" evidence="5">
    <location>
        <begin position="415"/>
        <end position="436"/>
    </location>
</feature>
<evidence type="ECO:0000259" key="7">
    <source>
        <dbReference type="PROSITE" id="PS51469"/>
    </source>
</evidence>
<keyword evidence="6" id="KW-0732">Signal</keyword>